<dbReference type="GO" id="GO:0098703">
    <property type="term" value="P:calcium ion import across plasma membrane"/>
    <property type="evidence" value="ECO:0007669"/>
    <property type="project" value="TreeGrafter"/>
</dbReference>
<evidence type="ECO:0000256" key="8">
    <source>
        <dbReference type="ARBA" id="ARBA00022723"/>
    </source>
</evidence>
<evidence type="ECO:0000256" key="6">
    <source>
        <dbReference type="ARBA" id="ARBA00022568"/>
    </source>
</evidence>
<dbReference type="Pfam" id="PF01699">
    <property type="entry name" value="Na_Ca_ex"/>
    <property type="match status" value="2"/>
</dbReference>
<dbReference type="GO" id="GO:0098794">
    <property type="term" value="C:postsynapse"/>
    <property type="evidence" value="ECO:0007669"/>
    <property type="project" value="TreeGrafter"/>
</dbReference>
<evidence type="ECO:0000256" key="2">
    <source>
        <dbReference type="ARBA" id="ARBA00007489"/>
    </source>
</evidence>
<keyword evidence="13 21" id="KW-1133">Transmembrane helix</keyword>
<dbReference type="InterPro" id="IPR032452">
    <property type="entry name" value="Na_Ca_Ex_C-exten"/>
</dbReference>
<dbReference type="AlphaFoldDB" id="A0A8C7Z097"/>
<name>A0A8C7Z097_9TELE</name>
<evidence type="ECO:0000313" key="23">
    <source>
        <dbReference type="Ensembl" id="ENSOSIP00000034286.1"/>
    </source>
</evidence>
<evidence type="ECO:0000256" key="5">
    <source>
        <dbReference type="ARBA" id="ARBA00022475"/>
    </source>
</evidence>
<evidence type="ECO:0000256" key="20">
    <source>
        <dbReference type="SAM" id="MobiDB-lite"/>
    </source>
</evidence>
<dbReference type="InterPro" id="IPR044880">
    <property type="entry name" value="NCX_ion-bd_dom_sf"/>
</dbReference>
<keyword evidence="5" id="KW-1003">Cell membrane</keyword>
<feature type="transmembrane region" description="Helical" evidence="21">
    <location>
        <begin position="758"/>
        <end position="782"/>
    </location>
</feature>
<sequence>SSLKSISVQLFLALQKNIINPNPPTVQKHPSLDGSVLAIATNKSECSKPEKCSNGVILPIWEPQNPSFGDKVARATVYFVALAYMFLGVSIIADRFMASIEVITSQEKEITIKKPNGETTKTTVRIWNETVSNLTLMALGSSAPEILLSVIEVVGHGFHAGTLGPSTIVGSAAFNMFVIIGICVYVVPDGETRKVKHLRVFFVTATWSIFAYIWLYLILSVISPGVVQVWEGLLTFFFFPVCVVFAWVADRRLLFYKYVYKRYRTGKQRGMIIETEGDRPLPSKVDIEMDGKMLNSHGVDFLDGPLGMDIDEKDLDEEETRRDMAKILKELKQKHPDKEVEQLIELANYQVLSQQQKSRAFYRCQATRLMTGAGNILKKHAADQARKAVSMHEVRSENDDNDPISKIFFEPGSYQCLENCGTVAVNVVRRGGDLGKTVSVEYRTEDGTANAGSDYEFTEGVVVFKSGETMKEIRVGIIDDDIFEEDENFLIHLSNVKVLPPEGEEPQEGESANHVDSVACLGLPATATVTIFDDDHAGIFTFEEPVFHVSESVGTMEVKVLRTSGARGVVMLPYKTVEGTARGGGEDFEDTHGVLEFQNDEIFKTIKVKIIDDEEYEKNKTFYVELGEPRLVEGKEKQEENEEEEEPLTGNDEEKRRIAEMGRPMLGDHVKLEVVIEESYEFKNTVDKLIKKTNLALLVGTNSWRDQFIEAITVSAGEDDDDEECGEEKLPSCFDYVMHFLTVFWKVLFAFVPPTDYWSGWACFVVSICMIGLLTAVIGDLASHFGCTVGLKDSVTAVVFVALGTSVPDTFASKVAATQDQYADASIGNVTGSNAVNVFLGIGVSPAYLIILLWCVVYCT</sequence>
<evidence type="ECO:0000256" key="17">
    <source>
        <dbReference type="ARBA" id="ARBA00023180"/>
    </source>
</evidence>
<dbReference type="InterPro" id="IPR003644">
    <property type="entry name" value="Calx_beta"/>
</dbReference>
<evidence type="ECO:0000256" key="19">
    <source>
        <dbReference type="ARBA" id="ARBA00033667"/>
    </source>
</evidence>
<evidence type="ECO:0000256" key="14">
    <source>
        <dbReference type="ARBA" id="ARBA00023053"/>
    </source>
</evidence>
<keyword evidence="8" id="KW-0479">Metal-binding</keyword>
<reference evidence="23" key="1">
    <citation type="submission" date="2025-08" db="UniProtKB">
        <authorList>
            <consortium name="Ensembl"/>
        </authorList>
    </citation>
    <scope>IDENTIFICATION</scope>
</reference>
<dbReference type="PANTHER" id="PTHR11878">
    <property type="entry name" value="SODIUM/CALCIUM EXCHANGER"/>
    <property type="match status" value="1"/>
</dbReference>
<keyword evidence="12" id="KW-0112">Calmodulin-binding</keyword>
<dbReference type="FunFam" id="2.60.40.2030:FF:000001">
    <property type="entry name" value="sodium/calcium exchanger 1 isoform X1"/>
    <property type="match status" value="1"/>
</dbReference>
<accession>A0A8C7Z097</accession>
<dbReference type="FunFam" id="1.20.1420.30:FF:000001">
    <property type="entry name" value="sodium/calcium exchanger 1 isoform X1"/>
    <property type="match status" value="1"/>
</dbReference>
<dbReference type="GO" id="GO:0042383">
    <property type="term" value="C:sarcolemma"/>
    <property type="evidence" value="ECO:0007669"/>
    <property type="project" value="TreeGrafter"/>
</dbReference>
<dbReference type="SUPFAM" id="SSF141072">
    <property type="entry name" value="CalX-like"/>
    <property type="match status" value="2"/>
</dbReference>
<dbReference type="Gene3D" id="1.20.1420.30">
    <property type="entry name" value="NCX, central ion-binding region"/>
    <property type="match status" value="2"/>
</dbReference>
<dbReference type="Gene3D" id="2.60.40.2030">
    <property type="match status" value="2"/>
</dbReference>
<reference evidence="23" key="2">
    <citation type="submission" date="2025-09" db="UniProtKB">
        <authorList>
            <consortium name="Ensembl"/>
        </authorList>
    </citation>
    <scope>IDENTIFICATION</scope>
</reference>
<dbReference type="Ensembl" id="ENSOSIT00000036137.1">
    <property type="protein sequence ID" value="ENSOSIP00000034286.1"/>
    <property type="gene ID" value="ENSOSIG00000017234.1"/>
</dbReference>
<keyword evidence="9" id="KW-0732">Signal</keyword>
<evidence type="ECO:0000256" key="4">
    <source>
        <dbReference type="ARBA" id="ARBA00022449"/>
    </source>
</evidence>
<keyword evidence="15" id="KW-0406">Ion transport</keyword>
<dbReference type="GO" id="GO:0005516">
    <property type="term" value="F:calmodulin binding"/>
    <property type="evidence" value="ECO:0007669"/>
    <property type="project" value="UniProtKB-KW"/>
</dbReference>
<comment type="catalytic activity">
    <reaction evidence="19">
        <text>Ca(2+)(in) + 3 Na(+)(out) = Ca(2+)(out) + 3 Na(+)(in)</text>
        <dbReference type="Rhea" id="RHEA:69955"/>
        <dbReference type="ChEBI" id="CHEBI:29101"/>
        <dbReference type="ChEBI" id="CHEBI:29108"/>
    </reaction>
</comment>
<dbReference type="Pfam" id="PF16494">
    <property type="entry name" value="Na_Ca_ex_C"/>
    <property type="match status" value="1"/>
</dbReference>
<evidence type="ECO:0000256" key="11">
    <source>
        <dbReference type="ARBA" id="ARBA00022837"/>
    </source>
</evidence>
<feature type="domain" description="Calx-beta" evidence="22">
    <location>
        <begin position="394"/>
        <end position="494"/>
    </location>
</feature>
<keyword evidence="3" id="KW-0813">Transport</keyword>
<feature type="transmembrane region" description="Helical" evidence="21">
    <location>
        <begin position="200"/>
        <end position="223"/>
    </location>
</feature>
<evidence type="ECO:0000256" key="21">
    <source>
        <dbReference type="SAM" id="Phobius"/>
    </source>
</evidence>
<evidence type="ECO:0000256" key="10">
    <source>
        <dbReference type="ARBA" id="ARBA00022737"/>
    </source>
</evidence>
<evidence type="ECO:0000256" key="16">
    <source>
        <dbReference type="ARBA" id="ARBA00023136"/>
    </source>
</evidence>
<keyword evidence="17" id="KW-0325">Glycoprotein</keyword>
<evidence type="ECO:0000256" key="1">
    <source>
        <dbReference type="ARBA" id="ARBA00004651"/>
    </source>
</evidence>
<keyword evidence="18" id="KW-0739">Sodium transport</keyword>
<dbReference type="InterPro" id="IPR004837">
    <property type="entry name" value="NaCa_Exmemb"/>
</dbReference>
<dbReference type="GO" id="GO:0005432">
    <property type="term" value="F:calcium:sodium antiporter activity"/>
    <property type="evidence" value="ECO:0007669"/>
    <property type="project" value="InterPro"/>
</dbReference>
<dbReference type="Pfam" id="PF03160">
    <property type="entry name" value="Calx-beta"/>
    <property type="match status" value="1"/>
</dbReference>
<comment type="subcellular location">
    <subcellularLocation>
        <location evidence="1">Cell membrane</location>
        <topology evidence="1">Multi-pass membrane protein</topology>
    </subcellularLocation>
</comment>
<feature type="transmembrane region" description="Helical" evidence="21">
    <location>
        <begin position="168"/>
        <end position="188"/>
    </location>
</feature>
<organism evidence="23 24">
    <name type="scientific">Oryzias sinensis</name>
    <name type="common">Chinese medaka</name>
    <dbReference type="NCBI Taxonomy" id="183150"/>
    <lineage>
        <taxon>Eukaryota</taxon>
        <taxon>Metazoa</taxon>
        <taxon>Chordata</taxon>
        <taxon>Craniata</taxon>
        <taxon>Vertebrata</taxon>
        <taxon>Euteleostomi</taxon>
        <taxon>Actinopterygii</taxon>
        <taxon>Neopterygii</taxon>
        <taxon>Teleostei</taxon>
        <taxon>Neoteleostei</taxon>
        <taxon>Acanthomorphata</taxon>
        <taxon>Ovalentaria</taxon>
        <taxon>Atherinomorphae</taxon>
        <taxon>Beloniformes</taxon>
        <taxon>Adrianichthyidae</taxon>
        <taxon>Oryziinae</taxon>
        <taxon>Oryzias</taxon>
    </lineage>
</organism>
<keyword evidence="14" id="KW-0915">Sodium</keyword>
<evidence type="ECO:0000256" key="15">
    <source>
        <dbReference type="ARBA" id="ARBA00023065"/>
    </source>
</evidence>
<dbReference type="SMART" id="SM00237">
    <property type="entry name" value="Calx_beta"/>
    <property type="match status" value="2"/>
</dbReference>
<feature type="transmembrane region" description="Helical" evidence="21">
    <location>
        <begin position="836"/>
        <end position="859"/>
    </location>
</feature>
<evidence type="ECO:0000256" key="7">
    <source>
        <dbReference type="ARBA" id="ARBA00022692"/>
    </source>
</evidence>
<evidence type="ECO:0000313" key="24">
    <source>
        <dbReference type="Proteomes" id="UP000694383"/>
    </source>
</evidence>
<keyword evidence="16 21" id="KW-0472">Membrane</keyword>
<dbReference type="InterPro" id="IPR038081">
    <property type="entry name" value="CalX-like_sf"/>
</dbReference>
<keyword evidence="10" id="KW-0677">Repeat</keyword>
<feature type="transmembrane region" description="Helical" evidence="21">
    <location>
        <begin position="75"/>
        <end position="93"/>
    </location>
</feature>
<keyword evidence="24" id="KW-1185">Reference proteome</keyword>
<dbReference type="GeneTree" id="ENSGT00940000155129"/>
<feature type="transmembrane region" description="Helical" evidence="21">
    <location>
        <begin position="229"/>
        <end position="249"/>
    </location>
</feature>
<evidence type="ECO:0000256" key="13">
    <source>
        <dbReference type="ARBA" id="ARBA00022989"/>
    </source>
</evidence>
<evidence type="ECO:0000256" key="18">
    <source>
        <dbReference type="ARBA" id="ARBA00023201"/>
    </source>
</evidence>
<proteinExistence type="inferred from homology"/>
<dbReference type="InterPro" id="IPR051171">
    <property type="entry name" value="CaCA"/>
</dbReference>
<dbReference type="GO" id="GO:0046872">
    <property type="term" value="F:metal ion binding"/>
    <property type="evidence" value="ECO:0007669"/>
    <property type="project" value="UniProtKB-KW"/>
</dbReference>
<evidence type="ECO:0000256" key="3">
    <source>
        <dbReference type="ARBA" id="ARBA00022448"/>
    </source>
</evidence>
<dbReference type="InterPro" id="IPR004836">
    <property type="entry name" value="Na_Ca_Ex"/>
</dbReference>
<keyword evidence="7 21" id="KW-0812">Transmembrane</keyword>
<dbReference type="Proteomes" id="UP000694383">
    <property type="component" value="Unplaced"/>
</dbReference>
<dbReference type="PANTHER" id="PTHR11878:SF6">
    <property type="entry name" value="SODIUM_CALCIUM EXCHANGER 1"/>
    <property type="match status" value="1"/>
</dbReference>
<feature type="domain" description="Calx-beta" evidence="22">
    <location>
        <begin position="527"/>
        <end position="627"/>
    </location>
</feature>
<evidence type="ECO:0000259" key="22">
    <source>
        <dbReference type="SMART" id="SM00237"/>
    </source>
</evidence>
<comment type="similarity">
    <text evidence="2">Belongs to the Ca(2+):cation antiporter (CaCA) (TC 2.A.19) family. SLC8 subfamily.</text>
</comment>
<dbReference type="GO" id="GO:0030424">
    <property type="term" value="C:axon"/>
    <property type="evidence" value="ECO:0007669"/>
    <property type="project" value="TreeGrafter"/>
</dbReference>
<evidence type="ECO:0000256" key="12">
    <source>
        <dbReference type="ARBA" id="ARBA00022860"/>
    </source>
</evidence>
<keyword evidence="11" id="KW-0106">Calcium</keyword>
<dbReference type="PRINTS" id="PR01259">
    <property type="entry name" value="NACAEXCHNGR"/>
</dbReference>
<feature type="region of interest" description="Disordered" evidence="20">
    <location>
        <begin position="633"/>
        <end position="655"/>
    </location>
</feature>
<keyword evidence="4" id="KW-0050">Antiport</keyword>
<dbReference type="GO" id="GO:0007154">
    <property type="term" value="P:cell communication"/>
    <property type="evidence" value="ECO:0007669"/>
    <property type="project" value="InterPro"/>
</dbReference>
<dbReference type="NCBIfam" id="TIGR00845">
    <property type="entry name" value="caca"/>
    <property type="match status" value="1"/>
</dbReference>
<protein>
    <submittedName>
        <fullName evidence="23">Solute carrier family 8 member 1b</fullName>
    </submittedName>
</protein>
<keyword evidence="6" id="KW-0109">Calcium transport</keyword>
<evidence type="ECO:0000256" key="9">
    <source>
        <dbReference type="ARBA" id="ARBA00022729"/>
    </source>
</evidence>